<keyword evidence="7 9" id="KW-1133">Transmembrane helix</keyword>
<comment type="subcellular location">
    <subcellularLocation>
        <location evidence="10">Cell inner membrane</location>
        <topology evidence="10">Multi-pass membrane protein</topology>
    </subcellularLocation>
    <subcellularLocation>
        <location evidence="1 9">Cell membrane</location>
        <topology evidence="1 9">Multi-pass membrane protein</topology>
    </subcellularLocation>
</comment>
<dbReference type="CDD" id="cd06261">
    <property type="entry name" value="TM_PBP2"/>
    <property type="match status" value="1"/>
</dbReference>
<feature type="transmembrane region" description="Helical" evidence="9">
    <location>
        <begin position="115"/>
        <end position="140"/>
    </location>
</feature>
<feature type="transmembrane region" description="Helical" evidence="9">
    <location>
        <begin position="70"/>
        <end position="103"/>
    </location>
</feature>
<evidence type="ECO:0000256" key="6">
    <source>
        <dbReference type="ARBA" id="ARBA00022692"/>
    </source>
</evidence>
<feature type="transmembrane region" description="Helical" evidence="9">
    <location>
        <begin position="263"/>
        <end position="284"/>
    </location>
</feature>
<dbReference type="Gene3D" id="1.10.3720.10">
    <property type="entry name" value="MetI-like"/>
    <property type="match status" value="1"/>
</dbReference>
<evidence type="ECO:0000256" key="3">
    <source>
        <dbReference type="ARBA" id="ARBA00022448"/>
    </source>
</evidence>
<dbReference type="PROSITE" id="PS50928">
    <property type="entry name" value="ABC_TM1"/>
    <property type="match status" value="1"/>
</dbReference>
<dbReference type="InterPro" id="IPR000515">
    <property type="entry name" value="MetI-like"/>
</dbReference>
<sequence>MRLSGALLLSRRSADRFLSIGLMAAGLLSGVLLLFIVLFISMESWPVLNHTSLSTLLTSTDWRPSMGRFGLLAILVGSLSVSFLALLLAAPLGLATAFYLSVYAPPKIAAFGQKLIEVMAGIPSVVFGLWGLVTLVPIMVHLSPPGTSMLTAGIVLAIMIAPTLTVFSLLAIKSVPMATVQSGRALGLGRGTILRTIILPQARPGIVTGILLALARALGETMAVMMVAGNVVHIPASLLDPVRTLTANIALEMGYALDAHRAALFMSGLLVMLITLIIVMAAGFKSDGTDKAP</sequence>
<reference evidence="12 13" key="1">
    <citation type="submission" date="2019-09" db="EMBL/GenBank/DDBJ databases">
        <title>NBRP : Genome information of microbial organism related human and environment.</title>
        <authorList>
            <person name="Hattori M."/>
            <person name="Oshima K."/>
            <person name="Inaba H."/>
            <person name="Suda W."/>
            <person name="Sakamoto M."/>
            <person name="Iino T."/>
            <person name="Kitahara M."/>
            <person name="Oshida Y."/>
            <person name="Iida T."/>
            <person name="Kudo T."/>
            <person name="Itoh T."/>
            <person name="Ohkuma M."/>
        </authorList>
    </citation>
    <scope>NUCLEOTIDE SEQUENCE [LARGE SCALE GENOMIC DNA]</scope>
    <source>
        <strain evidence="12 13">Hi-2</strain>
    </source>
</reference>
<evidence type="ECO:0000256" key="10">
    <source>
        <dbReference type="RuleBase" id="RU363054"/>
    </source>
</evidence>
<dbReference type="AlphaFoldDB" id="A0A5A7MKR8"/>
<evidence type="ECO:0000256" key="9">
    <source>
        <dbReference type="RuleBase" id="RU363032"/>
    </source>
</evidence>
<comment type="caution">
    <text evidence="12">The sequence shown here is derived from an EMBL/GenBank/DDBJ whole genome shotgun (WGS) entry which is preliminary data.</text>
</comment>
<comment type="similarity">
    <text evidence="2 10">Belongs to the binding-protein-dependent transport system permease family. CysTW subfamily.</text>
</comment>
<evidence type="ECO:0000256" key="2">
    <source>
        <dbReference type="ARBA" id="ARBA00007069"/>
    </source>
</evidence>
<keyword evidence="6 9" id="KW-0812">Transmembrane</keyword>
<dbReference type="EMBL" id="BKCL01000001">
    <property type="protein sequence ID" value="GEQ96591.1"/>
    <property type="molecule type" value="Genomic_DNA"/>
</dbReference>
<dbReference type="Pfam" id="PF00528">
    <property type="entry name" value="BPD_transp_1"/>
    <property type="match status" value="1"/>
</dbReference>
<dbReference type="InterPro" id="IPR011864">
    <property type="entry name" value="Phosphate_PstC"/>
</dbReference>
<dbReference type="NCBIfam" id="TIGR02138">
    <property type="entry name" value="phosphate_pstC"/>
    <property type="match status" value="1"/>
</dbReference>
<evidence type="ECO:0000256" key="8">
    <source>
        <dbReference type="ARBA" id="ARBA00023136"/>
    </source>
</evidence>
<keyword evidence="4" id="KW-1003">Cell membrane</keyword>
<feature type="transmembrane region" description="Helical" evidence="9">
    <location>
        <begin position="152"/>
        <end position="172"/>
    </location>
</feature>
<comment type="caution">
    <text evidence="10">Lacks conserved residue(s) required for the propagation of feature annotation.</text>
</comment>
<comment type="function">
    <text evidence="10">Part of the binding-protein-dependent transport system for phosphate; probably responsible for the translocation of the substrate across the membrane.</text>
</comment>
<keyword evidence="5 10" id="KW-0592">Phosphate transport</keyword>
<dbReference type="PANTHER" id="PTHR30425">
    <property type="entry name" value="PHOSPHATE TRANSPORT SYSTEM PERMEASE PROTEIN PST"/>
    <property type="match status" value="1"/>
</dbReference>
<organism evidence="12 13">
    <name type="scientific">Iodidimonas gelatinilytica</name>
    <dbReference type="NCBI Taxonomy" id="1236966"/>
    <lineage>
        <taxon>Bacteria</taxon>
        <taxon>Pseudomonadati</taxon>
        <taxon>Pseudomonadota</taxon>
        <taxon>Alphaproteobacteria</taxon>
        <taxon>Iodidimonadales</taxon>
        <taxon>Iodidimonadaceae</taxon>
        <taxon>Iodidimonas</taxon>
    </lineage>
</organism>
<dbReference type="InterPro" id="IPR051124">
    <property type="entry name" value="Phosphate_Transport_Permease"/>
</dbReference>
<dbReference type="Proteomes" id="UP000322084">
    <property type="component" value="Unassembled WGS sequence"/>
</dbReference>
<dbReference type="InterPro" id="IPR035906">
    <property type="entry name" value="MetI-like_sf"/>
</dbReference>
<name>A0A5A7MKR8_9PROT</name>
<dbReference type="GO" id="GO:0005315">
    <property type="term" value="F:phosphate transmembrane transporter activity"/>
    <property type="evidence" value="ECO:0007669"/>
    <property type="project" value="InterPro"/>
</dbReference>
<evidence type="ECO:0000256" key="4">
    <source>
        <dbReference type="ARBA" id="ARBA00022475"/>
    </source>
</evidence>
<feature type="domain" description="ABC transmembrane type-1" evidence="11">
    <location>
        <begin position="75"/>
        <end position="282"/>
    </location>
</feature>
<evidence type="ECO:0000313" key="12">
    <source>
        <dbReference type="EMBL" id="GEQ96591.1"/>
    </source>
</evidence>
<proteinExistence type="inferred from homology"/>
<keyword evidence="3 9" id="KW-0813">Transport</keyword>
<evidence type="ECO:0000313" key="13">
    <source>
        <dbReference type="Proteomes" id="UP000322084"/>
    </source>
</evidence>
<gene>
    <name evidence="12" type="ORF">JCM17844_02280</name>
</gene>
<dbReference type="SUPFAM" id="SSF161098">
    <property type="entry name" value="MetI-like"/>
    <property type="match status" value="1"/>
</dbReference>
<keyword evidence="10" id="KW-0997">Cell inner membrane</keyword>
<protein>
    <recommendedName>
        <fullName evidence="10">Phosphate transport system permease protein</fullName>
    </recommendedName>
</protein>
<accession>A0A5A7MKR8</accession>
<evidence type="ECO:0000256" key="1">
    <source>
        <dbReference type="ARBA" id="ARBA00004651"/>
    </source>
</evidence>
<evidence type="ECO:0000259" key="11">
    <source>
        <dbReference type="PROSITE" id="PS50928"/>
    </source>
</evidence>
<dbReference type="GO" id="GO:0006817">
    <property type="term" value="P:phosphate ion transport"/>
    <property type="evidence" value="ECO:0007669"/>
    <property type="project" value="UniProtKB-KW"/>
</dbReference>
<evidence type="ECO:0000256" key="5">
    <source>
        <dbReference type="ARBA" id="ARBA00022592"/>
    </source>
</evidence>
<evidence type="ECO:0000256" key="7">
    <source>
        <dbReference type="ARBA" id="ARBA00022989"/>
    </source>
</evidence>
<dbReference type="PANTHER" id="PTHR30425:SF1">
    <property type="entry name" value="PHOSPHATE TRANSPORT SYSTEM PERMEASE PROTEIN PSTC"/>
    <property type="match status" value="1"/>
</dbReference>
<dbReference type="GO" id="GO:0005886">
    <property type="term" value="C:plasma membrane"/>
    <property type="evidence" value="ECO:0007669"/>
    <property type="project" value="UniProtKB-SubCell"/>
</dbReference>
<keyword evidence="8 9" id="KW-0472">Membrane</keyword>
<feature type="transmembrane region" description="Helical" evidence="9">
    <location>
        <begin position="20"/>
        <end position="42"/>
    </location>
</feature>